<dbReference type="SUPFAM" id="SSF46955">
    <property type="entry name" value="Putative DNA-binding domain"/>
    <property type="match status" value="1"/>
</dbReference>
<protein>
    <submittedName>
        <fullName evidence="1">AlpA family phage regulatory protein</fullName>
    </submittedName>
</protein>
<accession>A0ABS9KHR1</accession>
<organism evidence="1 2">
    <name type="scientific">Rhodohalobacter sulfatireducens</name>
    <dbReference type="NCBI Taxonomy" id="2911366"/>
    <lineage>
        <taxon>Bacteria</taxon>
        <taxon>Pseudomonadati</taxon>
        <taxon>Balneolota</taxon>
        <taxon>Balneolia</taxon>
        <taxon>Balneolales</taxon>
        <taxon>Balneolaceae</taxon>
        <taxon>Rhodohalobacter</taxon>
    </lineage>
</organism>
<dbReference type="InterPro" id="IPR010260">
    <property type="entry name" value="AlpA"/>
</dbReference>
<keyword evidence="2" id="KW-1185">Reference proteome</keyword>
<dbReference type="RefSeq" id="WP_237855776.1">
    <property type="nucleotide sequence ID" value="NZ_JAKLWS010000032.1"/>
</dbReference>
<comment type="caution">
    <text evidence="1">The sequence shown here is derived from an EMBL/GenBank/DDBJ whole genome shotgun (WGS) entry which is preliminary data.</text>
</comment>
<dbReference type="Gene3D" id="1.10.238.160">
    <property type="match status" value="1"/>
</dbReference>
<gene>
    <name evidence="1" type="ORF">L6773_17560</name>
</gene>
<dbReference type="Proteomes" id="UP001165366">
    <property type="component" value="Unassembled WGS sequence"/>
</dbReference>
<proteinExistence type="predicted"/>
<evidence type="ECO:0000313" key="1">
    <source>
        <dbReference type="EMBL" id="MCG2590388.1"/>
    </source>
</evidence>
<sequence length="69" mass="7982">MENQLSIIRPSQLAEILSVNPVTVWRMEKRGELPPRKKISNRCVGWLESDIREWLENRPNATEPEPATA</sequence>
<dbReference type="EMBL" id="JAKLWS010000032">
    <property type="protein sequence ID" value="MCG2590388.1"/>
    <property type="molecule type" value="Genomic_DNA"/>
</dbReference>
<reference evidence="1" key="1">
    <citation type="submission" date="2022-01" db="EMBL/GenBank/DDBJ databases">
        <authorList>
            <person name="Wang Y."/>
        </authorList>
    </citation>
    <scope>NUCLEOTIDE SEQUENCE</scope>
    <source>
        <strain evidence="1">WB101</strain>
    </source>
</reference>
<reference evidence="1" key="2">
    <citation type="submission" date="2024-05" db="EMBL/GenBank/DDBJ databases">
        <title>Rhodohalobacter halophilus gen. nov., sp. nov., a moderately halophilic member of the family Balneolaceae.</title>
        <authorList>
            <person name="Xia J."/>
        </authorList>
    </citation>
    <scope>NUCLEOTIDE SEQUENCE</scope>
    <source>
        <strain evidence="1">WB101</strain>
    </source>
</reference>
<dbReference type="InterPro" id="IPR009061">
    <property type="entry name" value="DNA-bd_dom_put_sf"/>
</dbReference>
<evidence type="ECO:0000313" key="2">
    <source>
        <dbReference type="Proteomes" id="UP001165366"/>
    </source>
</evidence>
<name>A0ABS9KHR1_9BACT</name>
<dbReference type="Pfam" id="PF05930">
    <property type="entry name" value="Phage_AlpA"/>
    <property type="match status" value="1"/>
</dbReference>